<organism evidence="2 3">
    <name type="scientific">Azospirillum isscasi</name>
    <dbReference type="NCBI Taxonomy" id="3053926"/>
    <lineage>
        <taxon>Bacteria</taxon>
        <taxon>Pseudomonadati</taxon>
        <taxon>Pseudomonadota</taxon>
        <taxon>Alphaproteobacteria</taxon>
        <taxon>Rhodospirillales</taxon>
        <taxon>Azospirillaceae</taxon>
        <taxon>Azospirillum</taxon>
    </lineage>
</organism>
<feature type="transmembrane region" description="Helical" evidence="1">
    <location>
        <begin position="50"/>
        <end position="70"/>
    </location>
</feature>
<dbReference type="EMBL" id="JAUJFI010000264">
    <property type="protein sequence ID" value="MDQ2106518.1"/>
    <property type="molecule type" value="Genomic_DNA"/>
</dbReference>
<dbReference type="RefSeq" id="WP_306711944.1">
    <property type="nucleotide sequence ID" value="NZ_JAUJFI010000264.1"/>
</dbReference>
<sequence length="263" mass="29107">MAHDPLSTATRAAKRNLLVASSVLILTKAFNVTVQKIPALGYEVNIGPGALLFALIISTFYFFITFTLYYGMDIYDEFSDGYSSKHLKSEADELSRLSEAHEADIIKMCRYVMSDVEFSVDQAGLKRLIEILRSDKVPDITSDRVDKLIKIYKPLVLTVKKGNGSDNQYDIYAQEQGFRSDIADAVVSQKALASGLITNYAVECAAIKSKYGKQTRFRSSLHFVRAYIVDGALALIVGIIAIGVSFNKIPLGWITSLLPEMIP</sequence>
<name>A0ABU0WQJ8_9PROT</name>
<protein>
    <submittedName>
        <fullName evidence="2">Uncharacterized protein</fullName>
    </submittedName>
</protein>
<keyword evidence="1" id="KW-0472">Membrane</keyword>
<comment type="caution">
    <text evidence="2">The sequence shown here is derived from an EMBL/GenBank/DDBJ whole genome shotgun (WGS) entry which is preliminary data.</text>
</comment>
<evidence type="ECO:0000313" key="2">
    <source>
        <dbReference type="EMBL" id="MDQ2106518.1"/>
    </source>
</evidence>
<feature type="transmembrane region" description="Helical" evidence="1">
    <location>
        <begin position="223"/>
        <end position="246"/>
    </location>
</feature>
<evidence type="ECO:0000256" key="1">
    <source>
        <dbReference type="SAM" id="Phobius"/>
    </source>
</evidence>
<keyword evidence="1" id="KW-1133">Transmembrane helix</keyword>
<gene>
    <name evidence="2" type="ORF">QSG27_27775</name>
</gene>
<dbReference type="Proteomes" id="UP001227317">
    <property type="component" value="Unassembled WGS sequence"/>
</dbReference>
<keyword evidence="3" id="KW-1185">Reference proteome</keyword>
<proteinExistence type="predicted"/>
<accession>A0ABU0WQJ8</accession>
<reference evidence="2 3" key="1">
    <citation type="submission" date="2023-06" db="EMBL/GenBank/DDBJ databases">
        <title>Azospirillum isscasensis sp.nov, a bacterium isolated from rhizosphere soil of rice.</title>
        <authorList>
            <person name="Wang H."/>
        </authorList>
    </citation>
    <scope>NUCLEOTIDE SEQUENCE [LARGE SCALE GENOMIC DNA]</scope>
    <source>
        <strain evidence="2 3">C340-1</strain>
    </source>
</reference>
<evidence type="ECO:0000313" key="3">
    <source>
        <dbReference type="Proteomes" id="UP001227317"/>
    </source>
</evidence>
<keyword evidence="1" id="KW-0812">Transmembrane</keyword>